<feature type="transmembrane region" description="Helical" evidence="1">
    <location>
        <begin position="189"/>
        <end position="215"/>
    </location>
</feature>
<gene>
    <name evidence="2" type="ORF">SAMN05421823_102458</name>
</gene>
<dbReference type="EMBL" id="FNFO01000002">
    <property type="protein sequence ID" value="SDK32694.1"/>
    <property type="molecule type" value="Genomic_DNA"/>
</dbReference>
<name>A0A1G9B0P5_9BACT</name>
<evidence type="ECO:0000313" key="3">
    <source>
        <dbReference type="Proteomes" id="UP000198510"/>
    </source>
</evidence>
<accession>A0A1G9B0P5</accession>
<reference evidence="2 3" key="1">
    <citation type="submission" date="2016-10" db="EMBL/GenBank/DDBJ databases">
        <authorList>
            <person name="de Groot N.N."/>
        </authorList>
    </citation>
    <scope>NUCLEOTIDE SEQUENCE [LARGE SCALE GENOMIC DNA]</scope>
    <source>
        <strain evidence="2 3">DSM 25186</strain>
    </source>
</reference>
<organism evidence="2 3">
    <name type="scientific">Catalinimonas alkaloidigena</name>
    <dbReference type="NCBI Taxonomy" id="1075417"/>
    <lineage>
        <taxon>Bacteria</taxon>
        <taxon>Pseudomonadati</taxon>
        <taxon>Bacteroidota</taxon>
        <taxon>Cytophagia</taxon>
        <taxon>Cytophagales</taxon>
        <taxon>Catalimonadaceae</taxon>
        <taxon>Catalinimonas</taxon>
    </lineage>
</organism>
<keyword evidence="1" id="KW-0812">Transmembrane</keyword>
<keyword evidence="1" id="KW-0472">Membrane</keyword>
<evidence type="ECO:0000256" key="1">
    <source>
        <dbReference type="SAM" id="Phobius"/>
    </source>
</evidence>
<keyword evidence="1" id="KW-1133">Transmembrane helix</keyword>
<evidence type="ECO:0000313" key="2">
    <source>
        <dbReference type="EMBL" id="SDK32694.1"/>
    </source>
</evidence>
<dbReference type="Proteomes" id="UP000198510">
    <property type="component" value="Unassembled WGS sequence"/>
</dbReference>
<dbReference type="RefSeq" id="WP_143017137.1">
    <property type="nucleotide sequence ID" value="NZ_FNFO01000002.1"/>
</dbReference>
<keyword evidence="3" id="KW-1185">Reference proteome</keyword>
<feature type="transmembrane region" description="Helical" evidence="1">
    <location>
        <begin position="136"/>
        <end position="155"/>
    </location>
</feature>
<sequence length="225" mass="23014">MKAISLLVALLPLVFNLGCARPAYYVFPNASTGALHGASAGEVPSPGLVETSVSPLPPRPLLSPKMDVQALAVLGHGLLPPPTIRLPARTWATAGQTTSGAEGIHPRPRLREAFQVRTPLKALNTLPGNSARGRKINPWSFLALAGGIAGVALLFTSSTALVGTGLVLLLASFASGIVGWIQTGRNPELYSATGLAIAGTLLGAFGMALVVAALLRHNTGDAPAP</sequence>
<protein>
    <submittedName>
        <fullName evidence="2">Uncharacterized protein</fullName>
    </submittedName>
</protein>
<proteinExistence type="predicted"/>
<dbReference type="AlphaFoldDB" id="A0A1G9B0P5"/>
<feature type="transmembrane region" description="Helical" evidence="1">
    <location>
        <begin position="162"/>
        <end position="183"/>
    </location>
</feature>